<dbReference type="PRINTS" id="PR00469">
    <property type="entry name" value="PNDRDTASEII"/>
</dbReference>
<keyword evidence="2" id="KW-0812">Transmembrane</keyword>
<dbReference type="GO" id="GO:0004174">
    <property type="term" value="F:electron-transferring-flavoprotein dehydrogenase activity"/>
    <property type="evidence" value="ECO:0007669"/>
    <property type="project" value="TreeGrafter"/>
</dbReference>
<name>A0A438NCP3_EXOME</name>
<dbReference type="PANTHER" id="PTHR43735">
    <property type="entry name" value="APOPTOSIS-INDUCING FACTOR 1"/>
    <property type="match status" value="1"/>
</dbReference>
<organism evidence="4 5">
    <name type="scientific">Exophiala mesophila</name>
    <name type="common">Black yeast-like fungus</name>
    <dbReference type="NCBI Taxonomy" id="212818"/>
    <lineage>
        <taxon>Eukaryota</taxon>
        <taxon>Fungi</taxon>
        <taxon>Dikarya</taxon>
        <taxon>Ascomycota</taxon>
        <taxon>Pezizomycotina</taxon>
        <taxon>Eurotiomycetes</taxon>
        <taxon>Chaetothyriomycetidae</taxon>
        <taxon>Chaetothyriales</taxon>
        <taxon>Herpotrichiellaceae</taxon>
        <taxon>Exophiala</taxon>
    </lineage>
</organism>
<dbReference type="GO" id="GO:0005737">
    <property type="term" value="C:cytoplasm"/>
    <property type="evidence" value="ECO:0007669"/>
    <property type="project" value="TreeGrafter"/>
</dbReference>
<dbReference type="PANTHER" id="PTHR43735:SF11">
    <property type="entry name" value="HYPOTHETICAL OXIDOREDUCTASE (EUROFUNG)"/>
    <property type="match status" value="1"/>
</dbReference>
<dbReference type="EMBL" id="NAJM01000008">
    <property type="protein sequence ID" value="RVX73443.1"/>
    <property type="molecule type" value="Genomic_DNA"/>
</dbReference>
<evidence type="ECO:0000259" key="3">
    <source>
        <dbReference type="Pfam" id="PF07992"/>
    </source>
</evidence>
<dbReference type="SUPFAM" id="SSF51905">
    <property type="entry name" value="FAD/NAD(P)-binding domain"/>
    <property type="match status" value="1"/>
</dbReference>
<evidence type="ECO:0000256" key="2">
    <source>
        <dbReference type="SAM" id="Phobius"/>
    </source>
</evidence>
<keyword evidence="2" id="KW-1133">Transmembrane helix</keyword>
<dbReference type="InterPro" id="IPR036188">
    <property type="entry name" value="FAD/NAD-bd_sf"/>
</dbReference>
<comment type="caution">
    <text evidence="4">The sequence shown here is derived from an EMBL/GenBank/DDBJ whole genome shotgun (WGS) entry which is preliminary data.</text>
</comment>
<dbReference type="GO" id="GO:0050660">
    <property type="term" value="F:flavin adenine dinucleotide binding"/>
    <property type="evidence" value="ECO:0007669"/>
    <property type="project" value="TreeGrafter"/>
</dbReference>
<accession>A0A438NCP3</accession>
<dbReference type="VEuPathDB" id="FungiDB:PV10_02793"/>
<evidence type="ECO:0000313" key="4">
    <source>
        <dbReference type="EMBL" id="RVX73443.1"/>
    </source>
</evidence>
<proteinExistence type="predicted"/>
<dbReference type="InterPro" id="IPR023753">
    <property type="entry name" value="FAD/NAD-binding_dom"/>
</dbReference>
<reference evidence="4 5" key="1">
    <citation type="submission" date="2017-03" db="EMBL/GenBank/DDBJ databases">
        <title>Genomes of endolithic fungi from Antarctica.</title>
        <authorList>
            <person name="Coleine C."/>
            <person name="Masonjones S."/>
            <person name="Stajich J.E."/>
        </authorList>
    </citation>
    <scope>NUCLEOTIDE SEQUENCE [LARGE SCALE GENOMIC DNA]</scope>
    <source>
        <strain evidence="4 5">CCFEE 6314</strain>
    </source>
</reference>
<dbReference type="Pfam" id="PF07992">
    <property type="entry name" value="Pyr_redox_2"/>
    <property type="match status" value="1"/>
</dbReference>
<dbReference type="OrthoDB" id="202203at2759"/>
<dbReference type="Proteomes" id="UP000288859">
    <property type="component" value="Unassembled WGS sequence"/>
</dbReference>
<dbReference type="PRINTS" id="PR00368">
    <property type="entry name" value="FADPNR"/>
</dbReference>
<dbReference type="AlphaFoldDB" id="A0A438NCP3"/>
<keyword evidence="2" id="KW-0472">Membrane</keyword>
<protein>
    <recommendedName>
        <fullName evidence="3">FAD/NAD(P)-binding domain-containing protein</fullName>
    </recommendedName>
</protein>
<dbReference type="Gene3D" id="3.50.50.100">
    <property type="match status" value="1"/>
</dbReference>
<sequence>MSLAGKAWAALQILKILVTFSVQNLAFFISTRRRKYELVDNPKNVVIIGGSFGGWTAAQRLAQSLPSGYRVILIEKNSHFYFTWNFPRATCIPGHAEKAFIPYPKESPSLPEGVYKFVRGTVTEVKEDKVIMEDGSEIDYEYLVVATGSHNRYPSKLVALDKVDAVQYFLDQQERIKQAQNIIVVGGGAAGMEIASDTKSKYPEKNITLVHSRDRLLNTFGPLLHTEAIGALNRLGVTVLLNERVVAGLDVEDPKEITLQSGKVLQCDTLVRCTGQSPRSDLILAFSPKSIASSGSILVEKTLRISNAPTPRCFAIGDVVDLQKGPRLGRGASTQGMFIADQIVRAIKGKALKPYHPTVIDSSIELTLGLGRNTMYIGNGEREASFGKKADEELFVRRMWQVMGIKPYEDPEYEALVTSKSSKEPSELPDNTTVSNGPNNVTTAAVI</sequence>
<feature type="domain" description="FAD/NAD(P)-binding" evidence="3">
    <location>
        <begin position="44"/>
        <end position="336"/>
    </location>
</feature>
<feature type="region of interest" description="Disordered" evidence="1">
    <location>
        <begin position="420"/>
        <end position="447"/>
    </location>
</feature>
<feature type="transmembrane region" description="Helical" evidence="2">
    <location>
        <begin position="6"/>
        <end position="29"/>
    </location>
</feature>
<evidence type="ECO:0000256" key="1">
    <source>
        <dbReference type="SAM" id="MobiDB-lite"/>
    </source>
</evidence>
<feature type="compositionally biased region" description="Polar residues" evidence="1">
    <location>
        <begin position="429"/>
        <end position="447"/>
    </location>
</feature>
<gene>
    <name evidence="4" type="ORF">B0A52_03085</name>
</gene>
<evidence type="ECO:0000313" key="5">
    <source>
        <dbReference type="Proteomes" id="UP000288859"/>
    </source>
</evidence>